<evidence type="ECO:0000313" key="3">
    <source>
        <dbReference type="EMBL" id="SEC86763.1"/>
    </source>
</evidence>
<evidence type="ECO:0000259" key="2">
    <source>
        <dbReference type="Pfam" id="PF17775"/>
    </source>
</evidence>
<proteinExistence type="inferred from homology"/>
<dbReference type="STRING" id="156980.SAMN04489745_3376"/>
<evidence type="ECO:0000256" key="1">
    <source>
        <dbReference type="HAMAP-Rule" id="MF_00612"/>
    </source>
</evidence>
<feature type="domain" description="YchJ-like middle NTF2-like" evidence="2">
    <location>
        <begin position="36"/>
        <end position="142"/>
    </location>
</feature>
<dbReference type="SUPFAM" id="SSF54427">
    <property type="entry name" value="NTF2-like"/>
    <property type="match status" value="1"/>
</dbReference>
<evidence type="ECO:0000313" key="4">
    <source>
        <dbReference type="Proteomes" id="UP000182652"/>
    </source>
</evidence>
<dbReference type="Proteomes" id="UP000182652">
    <property type="component" value="Unassembled WGS sequence"/>
</dbReference>
<dbReference type="EMBL" id="FNSN01000004">
    <property type="protein sequence ID" value="SEC86763.1"/>
    <property type="molecule type" value="Genomic_DNA"/>
</dbReference>
<dbReference type="Gene3D" id="3.10.450.50">
    <property type="match status" value="1"/>
</dbReference>
<dbReference type="HAMAP" id="MF_00612">
    <property type="entry name" value="UPF0225"/>
    <property type="match status" value="1"/>
</dbReference>
<dbReference type="InterPro" id="IPR048469">
    <property type="entry name" value="YchJ-like_M"/>
</dbReference>
<reference evidence="3 4" key="1">
    <citation type="submission" date="2016-10" db="EMBL/GenBank/DDBJ databases">
        <authorList>
            <person name="de Groot N.N."/>
        </authorList>
    </citation>
    <scope>NUCLEOTIDE SEQUENCE [LARGE SCALE GENOMIC DNA]</scope>
    <source>
        <strain evidence="3 4">DSM 10495</strain>
    </source>
</reference>
<keyword evidence="4" id="KW-1185">Reference proteome</keyword>
<dbReference type="Pfam" id="PF17775">
    <property type="entry name" value="YchJ_M-like"/>
    <property type="match status" value="1"/>
</dbReference>
<dbReference type="PANTHER" id="PTHR33747">
    <property type="entry name" value="UPF0225 PROTEIN SCO1677"/>
    <property type="match status" value="1"/>
</dbReference>
<dbReference type="PANTHER" id="PTHR33747:SF1">
    <property type="entry name" value="ADENYLATE CYCLASE-ASSOCIATED CAP C-TERMINAL DOMAIN-CONTAINING PROTEIN"/>
    <property type="match status" value="1"/>
</dbReference>
<dbReference type="InterPro" id="IPR032710">
    <property type="entry name" value="NTF2-like_dom_sf"/>
</dbReference>
<dbReference type="InterPro" id="IPR023006">
    <property type="entry name" value="YchJ-like"/>
</dbReference>
<protein>
    <recommendedName>
        <fullName evidence="1">UPF0225 protein SAMN04489745_3376</fullName>
    </recommendedName>
</protein>
<gene>
    <name evidence="3" type="ORF">SAMN04489745_3376</name>
</gene>
<accession>A0A1H4W0K6</accession>
<name>A0A1H4W0K6_9MICC</name>
<organism evidence="3 4">
    <name type="scientific">Arthrobacter woluwensis</name>
    <dbReference type="NCBI Taxonomy" id="156980"/>
    <lineage>
        <taxon>Bacteria</taxon>
        <taxon>Bacillati</taxon>
        <taxon>Actinomycetota</taxon>
        <taxon>Actinomycetes</taxon>
        <taxon>Micrococcales</taxon>
        <taxon>Micrococcaceae</taxon>
        <taxon>Arthrobacter</taxon>
    </lineage>
</organism>
<sequence>MSARKSPAPGPCPCLSGESYDACCGRFHTGEAWAPTAEALMRSRYSAFAVLDEDYLLATWHPDTRPEDLELDEDLRWLRLDITATTAGGPFDTEGTVTFRAHYRAPADDDGAGAPSSRTVRGVQEEVSRFVREGGRWYYVDAAG</sequence>
<dbReference type="RefSeq" id="WP_074784683.1">
    <property type="nucleotide sequence ID" value="NZ_FNSN01000004.1"/>
</dbReference>
<dbReference type="AlphaFoldDB" id="A0A1H4W0K6"/>
<comment type="similarity">
    <text evidence="1">Belongs to the UPF0225 family.</text>
</comment>